<name>A0ABV0KP84_9CYAN</name>
<sequence length="289" mass="33188">MPKDTTCTGQQYSASTPYKLKGFRYLMGYHSRVCKLILSKTNQPYIYIDLNCGAGYQPDYRKFGDEALGSPIIALQELNRQGIEPICHFCDANEESLEILKRTVEKLKLKCEARYWLGDNKDSLLNISQDLTSSQFQGLVYSDPNGKQDFPIREIKEVFQLSQMRRVDLLMNVATTYVKRWESNPKANWEVYSLEEIITGHGKEKIFVRKPENPSLKWTFIYATNWAKQKDLTKIQLYSVDGDIDKGILDHLFNPKSNPLPGIYEDGSVSIQGNLNFDIQNSDVLDSEE</sequence>
<evidence type="ECO:0000313" key="2">
    <source>
        <dbReference type="Proteomes" id="UP001476950"/>
    </source>
</evidence>
<reference evidence="1 2" key="1">
    <citation type="submission" date="2022-04" db="EMBL/GenBank/DDBJ databases">
        <title>Positive selection, recombination, and allopatry shape intraspecific diversity of widespread and dominant cyanobacteria.</title>
        <authorList>
            <person name="Wei J."/>
            <person name="Shu W."/>
            <person name="Hu C."/>
        </authorList>
    </citation>
    <scope>NUCLEOTIDE SEQUENCE [LARGE SCALE GENOMIC DNA]</scope>
    <source>
        <strain evidence="1 2">AS-A4</strain>
    </source>
</reference>
<protein>
    <submittedName>
        <fullName evidence="1">Three-Cys-motif partner protein TcmP</fullName>
    </submittedName>
</protein>
<evidence type="ECO:0000313" key="1">
    <source>
        <dbReference type="EMBL" id="MEP1061058.1"/>
    </source>
</evidence>
<proteinExistence type="predicted"/>
<keyword evidence="2" id="KW-1185">Reference proteome</keyword>
<dbReference type="NCBIfam" id="TIGR04474">
    <property type="entry name" value="tcm_partner"/>
    <property type="match status" value="1"/>
</dbReference>
<gene>
    <name evidence="1" type="primary">tcmP</name>
    <name evidence="1" type="ORF">NDI38_21740</name>
</gene>
<dbReference type="Proteomes" id="UP001476950">
    <property type="component" value="Unassembled WGS sequence"/>
</dbReference>
<dbReference type="EMBL" id="JAMPLM010000026">
    <property type="protein sequence ID" value="MEP1061058.1"/>
    <property type="molecule type" value="Genomic_DNA"/>
</dbReference>
<dbReference type="RefSeq" id="WP_190449835.1">
    <property type="nucleotide sequence ID" value="NZ_JAMPLM010000026.1"/>
</dbReference>
<comment type="caution">
    <text evidence="1">The sequence shown here is derived from an EMBL/GenBank/DDBJ whole genome shotgun (WGS) entry which is preliminary data.</text>
</comment>
<organism evidence="1 2">
    <name type="scientific">Stenomitos frigidus AS-A4</name>
    <dbReference type="NCBI Taxonomy" id="2933935"/>
    <lineage>
        <taxon>Bacteria</taxon>
        <taxon>Bacillati</taxon>
        <taxon>Cyanobacteriota</taxon>
        <taxon>Cyanophyceae</taxon>
        <taxon>Leptolyngbyales</taxon>
        <taxon>Leptolyngbyaceae</taxon>
        <taxon>Stenomitos</taxon>
    </lineage>
</organism>
<dbReference type="InterPro" id="IPR031009">
    <property type="entry name" value="Tcm_partner"/>
</dbReference>
<accession>A0ABV0KP84</accession>